<dbReference type="EMBL" id="MLJW01000008">
    <property type="protein sequence ID" value="OIR16083.1"/>
    <property type="molecule type" value="Genomic_DNA"/>
</dbReference>
<gene>
    <name evidence="1" type="ORF">GALL_35880</name>
</gene>
<dbReference type="AlphaFoldDB" id="A0A1J5T7I4"/>
<comment type="caution">
    <text evidence="1">The sequence shown here is derived from an EMBL/GenBank/DDBJ whole genome shotgun (WGS) entry which is preliminary data.</text>
</comment>
<name>A0A1J5T7I4_9ZZZZ</name>
<protein>
    <submittedName>
        <fullName evidence="1">Uncharacterized protein</fullName>
    </submittedName>
</protein>
<accession>A0A1J5T7I4</accession>
<sequence>MKYNAADKYRSMLRSFERIKRINTDNGNTISNTDARDATEDFFTQCYHFKDWLKKDSTLTLSQNVEKFINASNALSLAADYCNSFKHAGLDSQPRSGQTLEGINTHMRMDLTPKGFVMSSSLELTISGKKHDAFELAKRCIEEWDLFLISNKIVFPES</sequence>
<proteinExistence type="predicted"/>
<reference evidence="1" key="1">
    <citation type="submission" date="2016-10" db="EMBL/GenBank/DDBJ databases">
        <title>Sequence of Gallionella enrichment culture.</title>
        <authorList>
            <person name="Poehlein A."/>
            <person name="Muehling M."/>
            <person name="Daniel R."/>
        </authorList>
    </citation>
    <scope>NUCLEOTIDE SEQUENCE</scope>
</reference>
<organism evidence="1">
    <name type="scientific">mine drainage metagenome</name>
    <dbReference type="NCBI Taxonomy" id="410659"/>
    <lineage>
        <taxon>unclassified sequences</taxon>
        <taxon>metagenomes</taxon>
        <taxon>ecological metagenomes</taxon>
    </lineage>
</organism>
<evidence type="ECO:0000313" key="1">
    <source>
        <dbReference type="EMBL" id="OIR16083.1"/>
    </source>
</evidence>